<name>I0W6X8_9FLAO</name>
<dbReference type="PANTHER" id="PTHR38764">
    <property type="entry name" value="ACYL CARRIER PROTEIN PHOSPHODIESTERASE"/>
    <property type="match status" value="1"/>
</dbReference>
<dbReference type="OrthoDB" id="8442777at2"/>
<dbReference type="PANTHER" id="PTHR38764:SF1">
    <property type="entry name" value="ACYL CARRIER PROTEIN PHOSPHODIESTERASE"/>
    <property type="match status" value="1"/>
</dbReference>
<comment type="caution">
    <text evidence="4">The sequence shown here is derived from an EMBL/GenBank/DDBJ whole genome shotgun (WGS) entry which is preliminary data.</text>
</comment>
<keyword evidence="2" id="KW-0378">Hydrolase</keyword>
<accession>I0W6X8</accession>
<protein>
    <submittedName>
        <fullName evidence="4">Acyl carrier protein phosphodiesterase</fullName>
    </submittedName>
</protein>
<dbReference type="Proteomes" id="UP000005938">
    <property type="component" value="Unassembled WGS sequence"/>
</dbReference>
<sequence length="200" mass="24088">MNFLAHIYLSGNDEMVQIGNFIADGIKGKRYETYPRNIQKGILLHRSIDTFTDSHPIVKLSTRKLHARFSHYSSVIIDVFYDHFLAKNWTEYSQEPLADYVERFYQLLHTHYDILPLRIRHMIPPMLRENWLLSYASKEGIEHILFQMSKRVKHPIHMDWAMEELTQYYSDFQNEFNLFFSEIQLHCQERLMALEMELKK</sequence>
<dbReference type="eggNOG" id="COG3124">
    <property type="taxonomic scope" value="Bacteria"/>
</dbReference>
<dbReference type="PIRSF" id="PIRSF011489">
    <property type="entry name" value="DUF479"/>
    <property type="match status" value="1"/>
</dbReference>
<dbReference type="Pfam" id="PF04336">
    <property type="entry name" value="ACP_PD"/>
    <property type="match status" value="1"/>
</dbReference>
<evidence type="ECO:0000313" key="4">
    <source>
        <dbReference type="EMBL" id="EID72144.1"/>
    </source>
</evidence>
<keyword evidence="3" id="KW-0443">Lipid metabolism</keyword>
<evidence type="ECO:0000256" key="1">
    <source>
        <dbReference type="ARBA" id="ARBA00022516"/>
    </source>
</evidence>
<evidence type="ECO:0000256" key="2">
    <source>
        <dbReference type="ARBA" id="ARBA00022801"/>
    </source>
</evidence>
<dbReference type="InterPro" id="IPR007431">
    <property type="entry name" value="ACP_PD"/>
</dbReference>
<dbReference type="AlphaFoldDB" id="I0W6X8"/>
<dbReference type="GO" id="GO:0006633">
    <property type="term" value="P:fatty acid biosynthetic process"/>
    <property type="evidence" value="ECO:0007669"/>
    <property type="project" value="InterPro"/>
</dbReference>
<evidence type="ECO:0000256" key="3">
    <source>
        <dbReference type="ARBA" id="ARBA00023098"/>
    </source>
</evidence>
<keyword evidence="1" id="KW-0444">Lipid biosynthesis</keyword>
<proteinExistence type="predicted"/>
<dbReference type="PATRIC" id="fig|946077.3.peg.2335"/>
<evidence type="ECO:0000313" key="5">
    <source>
        <dbReference type="Proteomes" id="UP000005938"/>
    </source>
</evidence>
<dbReference type="GO" id="GO:0008770">
    <property type="term" value="F:[acyl-carrier-protein] phosphodiesterase activity"/>
    <property type="evidence" value="ECO:0007669"/>
    <property type="project" value="InterPro"/>
</dbReference>
<dbReference type="EMBL" id="AJJU01000037">
    <property type="protein sequence ID" value="EID72144.1"/>
    <property type="molecule type" value="Genomic_DNA"/>
</dbReference>
<reference evidence="4 5" key="1">
    <citation type="journal article" date="2012" name="J. Bacteriol.">
        <title>Genome Sequence of the Halotolerant Bacterium Imtechella halotolerans K1T.</title>
        <authorList>
            <person name="Kumar S."/>
            <person name="Vikram S."/>
            <person name="Subramanian S."/>
            <person name="Raghava G.P."/>
            <person name="Pinnaka A.K."/>
        </authorList>
    </citation>
    <scope>NUCLEOTIDE SEQUENCE [LARGE SCALE GENOMIC DNA]</scope>
    <source>
        <strain evidence="4 5">K1</strain>
    </source>
</reference>
<dbReference type="RefSeq" id="WP_008240841.1">
    <property type="nucleotide sequence ID" value="NZ_AJJU01000037.1"/>
</dbReference>
<dbReference type="STRING" id="946077.W5A_11591"/>
<organism evidence="4 5">
    <name type="scientific">Imtechella halotolerans K1</name>
    <dbReference type="NCBI Taxonomy" id="946077"/>
    <lineage>
        <taxon>Bacteria</taxon>
        <taxon>Pseudomonadati</taxon>
        <taxon>Bacteroidota</taxon>
        <taxon>Flavobacteriia</taxon>
        <taxon>Flavobacteriales</taxon>
        <taxon>Flavobacteriaceae</taxon>
        <taxon>Imtechella</taxon>
    </lineage>
</organism>
<keyword evidence="5" id="KW-1185">Reference proteome</keyword>
<gene>
    <name evidence="4" type="ORF">W5A_11591</name>
</gene>